<evidence type="ECO:0000259" key="2">
    <source>
        <dbReference type="Pfam" id="PF18917"/>
    </source>
</evidence>
<keyword evidence="4" id="KW-1185">Reference proteome</keyword>
<dbReference type="Proteomes" id="UP000190150">
    <property type="component" value="Unassembled WGS sequence"/>
</dbReference>
<dbReference type="OrthoDB" id="941984at2"/>
<dbReference type="RefSeq" id="WP_079645076.1">
    <property type="nucleotide sequence ID" value="NZ_FUZF01000018.1"/>
</dbReference>
<keyword evidence="1" id="KW-0472">Membrane</keyword>
<dbReference type="EMBL" id="FUZF01000018">
    <property type="protein sequence ID" value="SKB99448.1"/>
    <property type="molecule type" value="Genomic_DNA"/>
</dbReference>
<proteinExistence type="predicted"/>
<dbReference type="InterPro" id="IPR043726">
    <property type="entry name" value="LiaI-LiaF-like_TM1"/>
</dbReference>
<gene>
    <name evidence="3" type="ORF">SAMN05660841_03512</name>
</gene>
<accession>A0A1T5FTE8</accession>
<sequence length="302" mass="32938">MKGKISTGIWFIFFGIIALLHNFDVINFNFWAILPYWPLLIIALGANLIFQQRPNGVLILSVINIALCIFLGYKGLTSTERFNFGSKVTYDNTTDTIGTSTSVTSAYIQGTEKATLEFNVGASAIVLDTTDSSLLIEASSPNKNIGLKLINDGDSLTPQLELNTVIKQNSKGNNKINLALNTLPLWDLSVNMGAASFTGDFSRHKVDKMEINAGAASINLTFGMPQVETSVIEINTAASSCKISIPKDAACRLEMESILTSKKFDGFHAKENAQQTDNYNTAEKKYLIKITGAANSLNISRY</sequence>
<dbReference type="AlphaFoldDB" id="A0A1T5FTE8"/>
<feature type="domain" description="LiaI-LiaF-like transmembrane region" evidence="2">
    <location>
        <begin position="7"/>
        <end position="49"/>
    </location>
</feature>
<name>A0A1T5FTE8_9SPHI</name>
<dbReference type="STRING" id="1513896.SAMN05660841_03512"/>
<feature type="transmembrane region" description="Helical" evidence="1">
    <location>
        <begin position="57"/>
        <end position="76"/>
    </location>
</feature>
<evidence type="ECO:0000256" key="1">
    <source>
        <dbReference type="SAM" id="Phobius"/>
    </source>
</evidence>
<keyword evidence="1" id="KW-0812">Transmembrane</keyword>
<protein>
    <recommendedName>
        <fullName evidence="2">LiaI-LiaF-like transmembrane region domain-containing protein</fullName>
    </recommendedName>
</protein>
<organism evidence="3 4">
    <name type="scientific">Sphingobacterium nematocida</name>
    <dbReference type="NCBI Taxonomy" id="1513896"/>
    <lineage>
        <taxon>Bacteria</taxon>
        <taxon>Pseudomonadati</taxon>
        <taxon>Bacteroidota</taxon>
        <taxon>Sphingobacteriia</taxon>
        <taxon>Sphingobacteriales</taxon>
        <taxon>Sphingobacteriaceae</taxon>
        <taxon>Sphingobacterium</taxon>
    </lineage>
</organism>
<evidence type="ECO:0000313" key="3">
    <source>
        <dbReference type="EMBL" id="SKB99448.1"/>
    </source>
</evidence>
<reference evidence="4" key="1">
    <citation type="submission" date="2017-02" db="EMBL/GenBank/DDBJ databases">
        <authorList>
            <person name="Varghese N."/>
            <person name="Submissions S."/>
        </authorList>
    </citation>
    <scope>NUCLEOTIDE SEQUENCE [LARGE SCALE GENOMIC DNA]</scope>
    <source>
        <strain evidence="4">DSM 24091</strain>
    </source>
</reference>
<keyword evidence="1" id="KW-1133">Transmembrane helix</keyword>
<feature type="transmembrane region" description="Helical" evidence="1">
    <location>
        <begin position="7"/>
        <end position="23"/>
    </location>
</feature>
<feature type="transmembrane region" description="Helical" evidence="1">
    <location>
        <begin position="29"/>
        <end position="50"/>
    </location>
</feature>
<dbReference type="Pfam" id="PF18917">
    <property type="entry name" value="LiaI-LiaF-like_TM1"/>
    <property type="match status" value="1"/>
</dbReference>
<evidence type="ECO:0000313" key="4">
    <source>
        <dbReference type="Proteomes" id="UP000190150"/>
    </source>
</evidence>